<gene>
    <name evidence="13" type="ORF">CH238_07015</name>
    <name evidence="12" type="ORF">CLOLEP_02292</name>
</gene>
<dbReference type="Pfam" id="PF00072">
    <property type="entry name" value="Response_reg"/>
    <property type="match status" value="1"/>
</dbReference>
<dbReference type="Proteomes" id="UP000003490">
    <property type="component" value="Unassembled WGS sequence"/>
</dbReference>
<dbReference type="AlphaFoldDB" id="A7VUP5"/>
<keyword evidence="4" id="KW-0805">Transcription regulation</keyword>
<dbReference type="SMART" id="SM00862">
    <property type="entry name" value="Trans_reg_C"/>
    <property type="match status" value="1"/>
</dbReference>
<evidence type="ECO:0000256" key="1">
    <source>
        <dbReference type="ARBA" id="ARBA00018672"/>
    </source>
</evidence>
<evidence type="ECO:0000256" key="9">
    <source>
        <dbReference type="PROSITE-ProRule" id="PRU01091"/>
    </source>
</evidence>
<evidence type="ECO:0000256" key="7">
    <source>
        <dbReference type="ARBA" id="ARBA00024867"/>
    </source>
</evidence>
<accession>A7VUP5</accession>
<protein>
    <recommendedName>
        <fullName evidence="1">Stage 0 sporulation protein A homolog</fullName>
    </recommendedName>
</protein>
<comment type="caution">
    <text evidence="12">The sequence shown here is derived from an EMBL/GenBank/DDBJ whole genome shotgun (WGS) entry which is preliminary data.</text>
</comment>
<evidence type="ECO:0000256" key="2">
    <source>
        <dbReference type="ARBA" id="ARBA00022553"/>
    </source>
</evidence>
<evidence type="ECO:0000259" key="10">
    <source>
        <dbReference type="PROSITE" id="PS50110"/>
    </source>
</evidence>
<keyword evidence="15" id="KW-1185">Reference proteome</keyword>
<reference evidence="13 15" key="3">
    <citation type="submission" date="2017-07" db="EMBL/GenBank/DDBJ databases">
        <title>Prevalence of linear plasmids in Cutibacterium (Propionibacterium) acnes isolates obtained from prostatic tissue.</title>
        <authorList>
            <person name="Davidsson S."/>
            <person name="Carlsson J."/>
            <person name="Molling P."/>
            <person name="Andren O."/>
            <person name="Andersson S.-O."/>
            <person name="Brzuszkiewicz E."/>
            <person name="Poehlein A."/>
            <person name="Al-Zeer M."/>
            <person name="Brinkmann V."/>
            <person name="Scavenius C."/>
            <person name="Nazipi S."/>
            <person name="Soderquist B."/>
            <person name="Bruggemann H."/>
        </authorList>
    </citation>
    <scope>NUCLEOTIDE SEQUENCE [LARGE SCALE GENOMIC DNA]</scope>
    <source>
        <strain evidence="13 15">DSM 753</strain>
    </source>
</reference>
<dbReference type="CDD" id="cd17574">
    <property type="entry name" value="REC_OmpR"/>
    <property type="match status" value="1"/>
</dbReference>
<dbReference type="EMBL" id="NOXF01000004">
    <property type="protein sequence ID" value="PEQ24708.1"/>
    <property type="molecule type" value="Genomic_DNA"/>
</dbReference>
<dbReference type="Gene3D" id="1.10.10.10">
    <property type="entry name" value="Winged helix-like DNA-binding domain superfamily/Winged helix DNA-binding domain"/>
    <property type="match status" value="1"/>
</dbReference>
<dbReference type="CDD" id="cd00383">
    <property type="entry name" value="trans_reg_C"/>
    <property type="match status" value="1"/>
</dbReference>
<proteinExistence type="predicted"/>
<dbReference type="SUPFAM" id="SSF52172">
    <property type="entry name" value="CheY-like"/>
    <property type="match status" value="1"/>
</dbReference>
<evidence type="ECO:0000256" key="5">
    <source>
        <dbReference type="ARBA" id="ARBA00023125"/>
    </source>
</evidence>
<dbReference type="InterPro" id="IPR001867">
    <property type="entry name" value="OmpR/PhoB-type_DNA-bd"/>
</dbReference>
<dbReference type="PROSITE" id="PS51755">
    <property type="entry name" value="OMPR_PHOB"/>
    <property type="match status" value="1"/>
</dbReference>
<dbReference type="EMBL" id="ABCB02000019">
    <property type="protein sequence ID" value="EDO60695.1"/>
    <property type="molecule type" value="Genomic_DNA"/>
</dbReference>
<keyword evidence="2 8" id="KW-0597">Phosphoprotein</keyword>
<dbReference type="FunFam" id="1.10.10.10:FF:000018">
    <property type="entry name" value="DNA-binding response regulator ResD"/>
    <property type="match status" value="1"/>
</dbReference>
<feature type="DNA-binding region" description="OmpR/PhoB-type" evidence="9">
    <location>
        <begin position="138"/>
        <end position="232"/>
    </location>
</feature>
<dbReference type="FunFam" id="3.40.50.2300:FF:000001">
    <property type="entry name" value="DNA-binding response regulator PhoB"/>
    <property type="match status" value="1"/>
</dbReference>
<evidence type="ECO:0000256" key="8">
    <source>
        <dbReference type="PROSITE-ProRule" id="PRU00169"/>
    </source>
</evidence>
<sequence length="234" mass="26708">MVHYYLEVQTMAKTILIIEDEEAIQGVVKAFLEDEGYNVVLASDGLEGMEKFREYHPDLILLDLMLPKMNGFSVCEAIRKESQVPIIMLTALDDDASQMKGFDALADDYITKPFSMPLVVKHIEAVLRRAEQGAGVETNILRYKDLTLDTDSFTVLVKDESVSLTIREFEILKLLVENQGRVFTRESLLDSIWGYDYFGDEKIVNTHIKNIRKKLGVDYIETIRGAGYKIEKEN</sequence>
<evidence type="ECO:0000256" key="4">
    <source>
        <dbReference type="ARBA" id="ARBA00023015"/>
    </source>
</evidence>
<evidence type="ECO:0000256" key="6">
    <source>
        <dbReference type="ARBA" id="ARBA00023163"/>
    </source>
</evidence>
<dbReference type="SMART" id="SM00448">
    <property type="entry name" value="REC"/>
    <property type="match status" value="1"/>
</dbReference>
<reference evidence="12 14" key="2">
    <citation type="submission" date="2007-08" db="EMBL/GenBank/DDBJ databases">
        <authorList>
            <person name="Fulton L."/>
            <person name="Clifton S."/>
            <person name="Fulton B."/>
            <person name="Xu J."/>
            <person name="Minx P."/>
            <person name="Pepin K.H."/>
            <person name="Johnson M."/>
            <person name="Thiruvilangam P."/>
            <person name="Bhonagiri V."/>
            <person name="Nash W.E."/>
            <person name="Wang C."/>
            <person name="Mardis E.R."/>
            <person name="Wilson R.K."/>
        </authorList>
    </citation>
    <scope>NUCLEOTIDE SEQUENCE [LARGE SCALE GENOMIC DNA]</scope>
    <source>
        <strain evidence="12 14">DSM 753</strain>
    </source>
</reference>
<keyword evidence="6" id="KW-0804">Transcription</keyword>
<dbReference type="Proteomes" id="UP000220611">
    <property type="component" value="Unassembled WGS sequence"/>
</dbReference>
<evidence type="ECO:0000313" key="14">
    <source>
        <dbReference type="Proteomes" id="UP000003490"/>
    </source>
</evidence>
<dbReference type="InterPro" id="IPR036388">
    <property type="entry name" value="WH-like_DNA-bd_sf"/>
</dbReference>
<dbReference type="GO" id="GO:0005829">
    <property type="term" value="C:cytosol"/>
    <property type="evidence" value="ECO:0007669"/>
    <property type="project" value="TreeGrafter"/>
</dbReference>
<dbReference type="InterPro" id="IPR039420">
    <property type="entry name" value="WalR-like"/>
</dbReference>
<dbReference type="eggNOG" id="COG0745">
    <property type="taxonomic scope" value="Bacteria"/>
</dbReference>
<evidence type="ECO:0000313" key="15">
    <source>
        <dbReference type="Proteomes" id="UP000220611"/>
    </source>
</evidence>
<dbReference type="PANTHER" id="PTHR48111">
    <property type="entry name" value="REGULATOR OF RPOS"/>
    <property type="match status" value="1"/>
</dbReference>
<evidence type="ECO:0000256" key="3">
    <source>
        <dbReference type="ARBA" id="ARBA00023012"/>
    </source>
</evidence>
<evidence type="ECO:0000313" key="13">
    <source>
        <dbReference type="EMBL" id="PEQ24708.1"/>
    </source>
</evidence>
<dbReference type="GO" id="GO:0000156">
    <property type="term" value="F:phosphorelay response regulator activity"/>
    <property type="evidence" value="ECO:0007669"/>
    <property type="project" value="TreeGrafter"/>
</dbReference>
<dbReference type="GO" id="GO:0032993">
    <property type="term" value="C:protein-DNA complex"/>
    <property type="evidence" value="ECO:0007669"/>
    <property type="project" value="TreeGrafter"/>
</dbReference>
<dbReference type="Gene3D" id="3.40.50.2300">
    <property type="match status" value="1"/>
</dbReference>
<dbReference type="PANTHER" id="PTHR48111:SF32">
    <property type="entry name" value="STAGE 0 SPORULATION PROTEIN A HOMOLOG"/>
    <property type="match status" value="1"/>
</dbReference>
<name>A7VUP5_9FIRM</name>
<keyword evidence="3" id="KW-0902">Two-component regulatory system</keyword>
<feature type="domain" description="Response regulatory" evidence="10">
    <location>
        <begin position="14"/>
        <end position="127"/>
    </location>
</feature>
<dbReference type="PROSITE" id="PS50110">
    <property type="entry name" value="RESPONSE_REGULATORY"/>
    <property type="match status" value="1"/>
</dbReference>
<dbReference type="GO" id="GO:0000976">
    <property type="term" value="F:transcription cis-regulatory region binding"/>
    <property type="evidence" value="ECO:0007669"/>
    <property type="project" value="TreeGrafter"/>
</dbReference>
<dbReference type="InterPro" id="IPR001789">
    <property type="entry name" value="Sig_transdc_resp-reg_receiver"/>
</dbReference>
<keyword evidence="5 9" id="KW-0238">DNA-binding</keyword>
<reference evidence="12 14" key="1">
    <citation type="submission" date="2007-08" db="EMBL/GenBank/DDBJ databases">
        <title>Draft genome sequence of Clostridium leptum (DSM 753).</title>
        <authorList>
            <person name="Sudarsanam P."/>
            <person name="Ley R."/>
            <person name="Guruge J."/>
            <person name="Turnbaugh P.J."/>
            <person name="Mahowald M."/>
            <person name="Liep D."/>
            <person name="Gordon J."/>
        </authorList>
    </citation>
    <scope>NUCLEOTIDE SEQUENCE [LARGE SCALE GENOMIC DNA]</scope>
    <source>
        <strain evidence="12 14">DSM 753</strain>
    </source>
</reference>
<dbReference type="Pfam" id="PF00486">
    <property type="entry name" value="Trans_reg_C"/>
    <property type="match status" value="1"/>
</dbReference>
<feature type="domain" description="OmpR/PhoB-type" evidence="11">
    <location>
        <begin position="138"/>
        <end position="232"/>
    </location>
</feature>
<organism evidence="12 14">
    <name type="scientific">[Clostridium] leptum DSM 753</name>
    <dbReference type="NCBI Taxonomy" id="428125"/>
    <lineage>
        <taxon>Bacteria</taxon>
        <taxon>Bacillati</taxon>
        <taxon>Bacillota</taxon>
        <taxon>Clostridia</taxon>
        <taxon>Eubacteriales</taxon>
        <taxon>Oscillospiraceae</taxon>
        <taxon>Oscillospiraceae incertae sedis</taxon>
    </lineage>
</organism>
<comment type="function">
    <text evidence="7">May play the central regulatory role in sporulation. It may be an element of the effector pathway responsible for the activation of sporulation genes in response to nutritional stress. Spo0A may act in concert with spo0H (a sigma factor) to control the expression of some genes that are critical to the sporulation process.</text>
</comment>
<evidence type="ECO:0000313" key="12">
    <source>
        <dbReference type="EMBL" id="EDO60695.1"/>
    </source>
</evidence>
<dbReference type="GO" id="GO:0006355">
    <property type="term" value="P:regulation of DNA-templated transcription"/>
    <property type="evidence" value="ECO:0007669"/>
    <property type="project" value="InterPro"/>
</dbReference>
<feature type="modified residue" description="4-aspartylphosphate" evidence="8">
    <location>
        <position position="63"/>
    </location>
</feature>
<dbReference type="HOGENOM" id="CLU_000445_30_3_9"/>
<evidence type="ECO:0000259" key="11">
    <source>
        <dbReference type="PROSITE" id="PS51755"/>
    </source>
</evidence>
<dbReference type="InterPro" id="IPR011006">
    <property type="entry name" value="CheY-like_superfamily"/>
</dbReference>